<comment type="caution">
    <text evidence="2">The sequence shown here is derived from an EMBL/GenBank/DDBJ whole genome shotgun (WGS) entry which is preliminary data.</text>
</comment>
<evidence type="ECO:0000313" key="2">
    <source>
        <dbReference type="EMBL" id="KAL0260077.1"/>
    </source>
</evidence>
<evidence type="ECO:0008006" key="4">
    <source>
        <dbReference type="Google" id="ProtNLM"/>
    </source>
</evidence>
<gene>
    <name evidence="2" type="ORF">SLS55_005822</name>
</gene>
<name>A0ABR3CHG9_9PEZI</name>
<accession>A0ABR3CHG9</accession>
<dbReference type="Gene3D" id="3.80.10.10">
    <property type="entry name" value="Ribonuclease Inhibitor"/>
    <property type="match status" value="1"/>
</dbReference>
<keyword evidence="3" id="KW-1185">Reference proteome</keyword>
<dbReference type="GeneID" id="92009907"/>
<sequence>MASPLESLCEDVLDIVRENFCLEDVLILRGTSKEMLEKLSEAFRRIFDGSKLGRIGIAPLSTSYHGLLELHAVTTSEVIARSIISLHINLGRITITAVKSALADCRLADVGDVDDPMSWDRTESGLSPEELVYMETFDKFLEQEWATVIGEDLVLLKGVLARLKSLRKIYIGKCELPADIYAHRSFFPLYGPGEGCQLHSEALTLLFKALAAHPAAQLEELSIHREAGDWPTSDEAGIWALDIPQPIFAKLSSSLSTIRRLHLTLSLGEFLHHGPNTTFKRNVAPATFKKEHGPKILLRFIAAMPQLSSLHLVAAADNEFSLSFVRKVLRGLPCTLEEVHLANMLISVPILAHFFNAHRHQLRDVGLTRLYLADEAWTPVFRMLDTFLPRLCRVHLEQLWELHPEFSDRVFFYRPPPHDGGCIATEGEFGRRVYAVPRGSPPPGAFVVGEWRPEEERYDVLEMNDDDADEDEDAWSVREGLERAVGFAVRETARYGSTTMDAPPLSRRVIELAAEMFGKDVEELKGEGGLTVSPTDRYIYSLNKAHWHSKLAQRFATRKTNAAFLKTRDRRRRGAVMQSSYPPTLEDMPAEVLDIISDKGRLSLKDNLNLRMVSKAMHNRTWEWFRRKTVQMPRGSDDSPNTLHVQMTPSGLDSFAWGTMHPGNTTQIKNVHINVAQFNLSGLAKLSEDYGNILAYDELAAPLVSLPPALTGKLRRKPSKFFEKTAGRVAKNAALSSYDRVSGTIKDMLQLRYLKYRMEHAEQQRMRAAGEETKVFNEAFDRLDKLEDLFLGSWYIPLLEDDKQMTEWVPRDHFLDYMFRSDTPTHKRLVVCNKKSQLPHKQGHGCRMRTELLERVFKLLAKKPRQLKTLVVQNNAADLDPTNAFEHPSNEEAGLWAFCLPQATFESLKPSLAHLRKVHLTLSSGEYTEEGTDDTTHVGPAGYTAKQGTEALVRFLSAMPMLETFQLAAASETLFTDDFISAALEALPPTITKVHLYDFVASVSTLCIFMANHSDSVREINFSRAYLVEESWDPVFKMMDALPALERLFFEKLWELHPEFADKLVFQPGEWPARIDVFGERIYYRRRHCSWPVSDGNFDQMARWVFHIEMYDSLICENTHSLFDVDARRTLAAALRAERETWPNTFLPKKMIAHVCEVFGIEEADFQSHANVFRNDVKKEPFRVDLQKFSKDQTGYDPNDPYLQLAVQSNNEGSQND</sequence>
<dbReference type="EMBL" id="JAJVCZ030000005">
    <property type="protein sequence ID" value="KAL0260077.1"/>
    <property type="molecule type" value="Genomic_DNA"/>
</dbReference>
<feature type="region of interest" description="Disordered" evidence="1">
    <location>
        <begin position="1189"/>
        <end position="1217"/>
    </location>
</feature>
<dbReference type="RefSeq" id="XP_066633106.1">
    <property type="nucleotide sequence ID" value="XM_066777264.1"/>
</dbReference>
<reference evidence="2 3" key="1">
    <citation type="submission" date="2024-02" db="EMBL/GenBank/DDBJ databases">
        <title>De novo assembly and annotation of 12 fungi associated with fruit tree decline syndrome in Ontario, Canada.</title>
        <authorList>
            <person name="Sulman M."/>
            <person name="Ellouze W."/>
            <person name="Ilyukhin E."/>
        </authorList>
    </citation>
    <scope>NUCLEOTIDE SEQUENCE [LARGE SCALE GENOMIC DNA]</scope>
    <source>
        <strain evidence="2 3">FDS-637</strain>
    </source>
</reference>
<protein>
    <recommendedName>
        <fullName evidence="4">F-box domain-containing protein</fullName>
    </recommendedName>
</protein>
<evidence type="ECO:0000256" key="1">
    <source>
        <dbReference type="SAM" id="MobiDB-lite"/>
    </source>
</evidence>
<feature type="compositionally biased region" description="Polar residues" evidence="1">
    <location>
        <begin position="1206"/>
        <end position="1217"/>
    </location>
</feature>
<proteinExistence type="predicted"/>
<dbReference type="SUPFAM" id="SSF52047">
    <property type="entry name" value="RNI-like"/>
    <property type="match status" value="1"/>
</dbReference>
<evidence type="ECO:0000313" key="3">
    <source>
        <dbReference type="Proteomes" id="UP001430584"/>
    </source>
</evidence>
<dbReference type="Proteomes" id="UP001430584">
    <property type="component" value="Unassembled WGS sequence"/>
</dbReference>
<organism evidence="2 3">
    <name type="scientific">Diplodia seriata</name>
    <dbReference type="NCBI Taxonomy" id="420778"/>
    <lineage>
        <taxon>Eukaryota</taxon>
        <taxon>Fungi</taxon>
        <taxon>Dikarya</taxon>
        <taxon>Ascomycota</taxon>
        <taxon>Pezizomycotina</taxon>
        <taxon>Dothideomycetes</taxon>
        <taxon>Dothideomycetes incertae sedis</taxon>
        <taxon>Botryosphaeriales</taxon>
        <taxon>Botryosphaeriaceae</taxon>
        <taxon>Diplodia</taxon>
    </lineage>
</organism>
<dbReference type="InterPro" id="IPR032675">
    <property type="entry name" value="LRR_dom_sf"/>
</dbReference>